<comment type="caution">
    <text evidence="8">The sequence shown here is derived from an EMBL/GenBank/DDBJ whole genome shotgun (WGS) entry which is preliminary data.</text>
</comment>
<dbReference type="PANTHER" id="PTHR34273">
    <property type="entry name" value="METHYLTHIORIBOSE KINASE"/>
    <property type="match status" value="1"/>
</dbReference>
<keyword evidence="4 8" id="KW-0418">Kinase</keyword>
<feature type="compositionally biased region" description="Low complexity" evidence="6">
    <location>
        <begin position="65"/>
        <end position="76"/>
    </location>
</feature>
<protein>
    <submittedName>
        <fullName evidence="8">Methylthioribose kinase</fullName>
    </submittedName>
</protein>
<evidence type="ECO:0000313" key="9">
    <source>
        <dbReference type="Proteomes" id="UP001412067"/>
    </source>
</evidence>
<dbReference type="SUPFAM" id="SSF56112">
    <property type="entry name" value="Protein kinase-like (PK-like)"/>
    <property type="match status" value="1"/>
</dbReference>
<organism evidence="8 9">
    <name type="scientific">Platanthera guangdongensis</name>
    <dbReference type="NCBI Taxonomy" id="2320717"/>
    <lineage>
        <taxon>Eukaryota</taxon>
        <taxon>Viridiplantae</taxon>
        <taxon>Streptophyta</taxon>
        <taxon>Embryophyta</taxon>
        <taxon>Tracheophyta</taxon>
        <taxon>Spermatophyta</taxon>
        <taxon>Magnoliopsida</taxon>
        <taxon>Liliopsida</taxon>
        <taxon>Asparagales</taxon>
        <taxon>Orchidaceae</taxon>
        <taxon>Orchidoideae</taxon>
        <taxon>Orchideae</taxon>
        <taxon>Orchidinae</taxon>
        <taxon>Platanthera</taxon>
    </lineage>
</organism>
<evidence type="ECO:0000313" key="8">
    <source>
        <dbReference type="EMBL" id="KAK8968514.1"/>
    </source>
</evidence>
<dbReference type="Gene3D" id="3.90.1200.10">
    <property type="match status" value="1"/>
</dbReference>
<name>A0ABR2MXV7_9ASPA</name>
<keyword evidence="7" id="KW-0472">Membrane</keyword>
<feature type="compositionally biased region" description="Low complexity" evidence="6">
    <location>
        <begin position="151"/>
        <end position="171"/>
    </location>
</feature>
<keyword evidence="7" id="KW-1133">Transmembrane helix</keyword>
<keyword evidence="3" id="KW-0547">Nucleotide-binding</keyword>
<dbReference type="GO" id="GO:0016301">
    <property type="term" value="F:kinase activity"/>
    <property type="evidence" value="ECO:0007669"/>
    <property type="project" value="UniProtKB-KW"/>
</dbReference>
<evidence type="ECO:0000256" key="4">
    <source>
        <dbReference type="ARBA" id="ARBA00022777"/>
    </source>
</evidence>
<feature type="compositionally biased region" description="Low complexity" evidence="6">
    <location>
        <begin position="89"/>
        <end position="101"/>
    </location>
</feature>
<evidence type="ECO:0000256" key="5">
    <source>
        <dbReference type="ARBA" id="ARBA00022840"/>
    </source>
</evidence>
<evidence type="ECO:0000256" key="2">
    <source>
        <dbReference type="ARBA" id="ARBA00022679"/>
    </source>
</evidence>
<keyword evidence="7" id="KW-0812">Transmembrane</keyword>
<feature type="compositionally biased region" description="Low complexity" evidence="6">
    <location>
        <begin position="109"/>
        <end position="136"/>
    </location>
</feature>
<dbReference type="Proteomes" id="UP001412067">
    <property type="component" value="Unassembled WGS sequence"/>
</dbReference>
<feature type="region of interest" description="Disordered" evidence="6">
    <location>
        <begin position="64"/>
        <end position="181"/>
    </location>
</feature>
<evidence type="ECO:0000256" key="3">
    <source>
        <dbReference type="ARBA" id="ARBA00022741"/>
    </source>
</evidence>
<comment type="similarity">
    <text evidence="1">Belongs to the methylthioribose kinase family.</text>
</comment>
<dbReference type="InterPro" id="IPR011009">
    <property type="entry name" value="Kinase-like_dom_sf"/>
</dbReference>
<proteinExistence type="inferred from homology"/>
<reference evidence="8 9" key="1">
    <citation type="journal article" date="2022" name="Nat. Plants">
        <title>Genomes of leafy and leafless Platanthera orchids illuminate the evolution of mycoheterotrophy.</title>
        <authorList>
            <person name="Li M.H."/>
            <person name="Liu K.W."/>
            <person name="Li Z."/>
            <person name="Lu H.C."/>
            <person name="Ye Q.L."/>
            <person name="Zhang D."/>
            <person name="Wang J.Y."/>
            <person name="Li Y.F."/>
            <person name="Zhong Z.M."/>
            <person name="Liu X."/>
            <person name="Yu X."/>
            <person name="Liu D.K."/>
            <person name="Tu X.D."/>
            <person name="Liu B."/>
            <person name="Hao Y."/>
            <person name="Liao X.Y."/>
            <person name="Jiang Y.T."/>
            <person name="Sun W.H."/>
            <person name="Chen J."/>
            <person name="Chen Y.Q."/>
            <person name="Ai Y."/>
            <person name="Zhai J.W."/>
            <person name="Wu S.S."/>
            <person name="Zhou Z."/>
            <person name="Hsiao Y.Y."/>
            <person name="Wu W.L."/>
            <person name="Chen Y.Y."/>
            <person name="Lin Y.F."/>
            <person name="Hsu J.L."/>
            <person name="Li C.Y."/>
            <person name="Wang Z.W."/>
            <person name="Zhao X."/>
            <person name="Zhong W.Y."/>
            <person name="Ma X.K."/>
            <person name="Ma L."/>
            <person name="Huang J."/>
            <person name="Chen G.Z."/>
            <person name="Huang M.Z."/>
            <person name="Huang L."/>
            <person name="Peng D.H."/>
            <person name="Luo Y.B."/>
            <person name="Zou S.Q."/>
            <person name="Chen S.P."/>
            <person name="Lan S."/>
            <person name="Tsai W.C."/>
            <person name="Van de Peer Y."/>
            <person name="Liu Z.J."/>
        </authorList>
    </citation>
    <scope>NUCLEOTIDE SEQUENCE [LARGE SCALE GENOMIC DNA]</scope>
    <source>
        <strain evidence="8">Lor288</strain>
    </source>
</reference>
<evidence type="ECO:0000256" key="6">
    <source>
        <dbReference type="SAM" id="MobiDB-lite"/>
    </source>
</evidence>
<feature type="transmembrane region" description="Helical" evidence="7">
    <location>
        <begin position="465"/>
        <end position="487"/>
    </location>
</feature>
<keyword evidence="5" id="KW-0067">ATP-binding</keyword>
<dbReference type="PANTHER" id="PTHR34273:SF2">
    <property type="entry name" value="METHYLTHIORIBOSE KINASE"/>
    <property type="match status" value="1"/>
</dbReference>
<sequence>MAASLETGVTWVMCQQDDAPDPIGIGREEAKIVGLVEFSSGVHINASKRLTCALFGKWDRQIIKPSRPSSSASAPSGTRTLRVTPPQVSAPAEDLPAASAASPPPPSTTLPISSTTPATSTITISSPSPTSIPSPADHFHPLFSYPPPDVTSSPSLPSFTLLDESYMDDSPSSPPDLPSSSTSFQDLLHHIIAQPTFTPSISIPLSSISTIPSPEPFIPPFSPPPPASLAIPIPYTSAPALEHVDLPALADQLYELLAPRLSLLMEASLAPLQQSVAALSARLSSFLTPQAAPPAGCLDPEVSASRQGEMPYEASLHAAVAAASAATDVVSVSASATAAAPATNIFIWTWIDTKLLQYTPASACKVYTKLLCEAVANYCGKVELCRLTEQVVFSNPYKVSQYNHWNSPYIDHDAEIVCEDDILKHEVAGLKSMFHERSQALIDGDLHTGSIMVTTESTQVIDPEFVFYVPMGFYIGAFVGNLIFAFFSQDGHKDDGKDRTV</sequence>
<dbReference type="EMBL" id="JBBWWR010000004">
    <property type="protein sequence ID" value="KAK8968514.1"/>
    <property type="molecule type" value="Genomic_DNA"/>
</dbReference>
<evidence type="ECO:0000256" key="7">
    <source>
        <dbReference type="SAM" id="Phobius"/>
    </source>
</evidence>
<gene>
    <name evidence="8" type="primary">MTK</name>
    <name evidence="8" type="ORF">KSP40_PGU005386</name>
</gene>
<keyword evidence="2" id="KW-0808">Transferase</keyword>
<evidence type="ECO:0000256" key="1">
    <source>
        <dbReference type="ARBA" id="ARBA00010165"/>
    </source>
</evidence>
<accession>A0ABR2MXV7</accession>
<keyword evidence="9" id="KW-1185">Reference proteome</keyword>